<accession>A0AAV7EP78</accession>
<dbReference type="AlphaFoldDB" id="A0AAV7EP78"/>
<reference evidence="2 3" key="1">
    <citation type="submission" date="2021-07" db="EMBL/GenBank/DDBJ databases">
        <title>The Aristolochia fimbriata genome: insights into angiosperm evolution, floral development and chemical biosynthesis.</title>
        <authorList>
            <person name="Jiao Y."/>
        </authorList>
    </citation>
    <scope>NUCLEOTIDE SEQUENCE [LARGE SCALE GENOMIC DNA]</scope>
    <source>
        <strain evidence="2">IBCAS-2021</strain>
        <tissue evidence="2">Leaf</tissue>
    </source>
</reference>
<dbReference type="PANTHER" id="PTHR45081">
    <property type="entry name" value="EF HAND FAMILY PROTEIN, PUTATIVE, EXPRESSED-RELATED"/>
    <property type="match status" value="1"/>
</dbReference>
<gene>
    <name evidence="2" type="ORF">H6P81_010374</name>
</gene>
<name>A0AAV7EP78_ARIFI</name>
<sequence>MERGNRVYDLLNQNNVKATFGLNALAGRSNRKTLILSFSLPTTKPRGPKSETTKIPLPPEKCVVCDSTAKEESAAHHSPRKAQVEAAEIDEDGLGSNKRQSLGNLFKESFCRATEIRPDDVPTHFKMGNALCSLGRLSEAKDCYFSALESGEMDAEVWATLLP</sequence>
<protein>
    <submittedName>
        <fullName evidence="2">Uncharacterized protein</fullName>
    </submittedName>
</protein>
<evidence type="ECO:0000313" key="2">
    <source>
        <dbReference type="EMBL" id="KAG9450409.1"/>
    </source>
</evidence>
<dbReference type="GO" id="GO:0005886">
    <property type="term" value="C:plasma membrane"/>
    <property type="evidence" value="ECO:0007669"/>
    <property type="project" value="TreeGrafter"/>
</dbReference>
<dbReference type="SUPFAM" id="SSF48452">
    <property type="entry name" value="TPR-like"/>
    <property type="match status" value="1"/>
</dbReference>
<comment type="caution">
    <text evidence="2">The sequence shown here is derived from an EMBL/GenBank/DDBJ whole genome shotgun (WGS) entry which is preliminary data.</text>
</comment>
<dbReference type="Proteomes" id="UP000825729">
    <property type="component" value="Unassembled WGS sequence"/>
</dbReference>
<dbReference type="PANTHER" id="PTHR45081:SF1">
    <property type="entry name" value="EF HAND FAMILY PROTEIN, PUTATIVE, EXPRESSED-RELATED"/>
    <property type="match status" value="1"/>
</dbReference>
<feature type="region of interest" description="Disordered" evidence="1">
    <location>
        <begin position="69"/>
        <end position="100"/>
    </location>
</feature>
<evidence type="ECO:0000313" key="3">
    <source>
        <dbReference type="Proteomes" id="UP000825729"/>
    </source>
</evidence>
<dbReference type="InterPro" id="IPR011990">
    <property type="entry name" value="TPR-like_helical_dom_sf"/>
</dbReference>
<proteinExistence type="predicted"/>
<dbReference type="EMBL" id="JAINDJ010000004">
    <property type="protein sequence ID" value="KAG9450409.1"/>
    <property type="molecule type" value="Genomic_DNA"/>
</dbReference>
<dbReference type="Gene3D" id="1.25.40.10">
    <property type="entry name" value="Tetratricopeptide repeat domain"/>
    <property type="match status" value="1"/>
</dbReference>
<keyword evidence="3" id="KW-1185">Reference proteome</keyword>
<evidence type="ECO:0000256" key="1">
    <source>
        <dbReference type="SAM" id="MobiDB-lite"/>
    </source>
</evidence>
<organism evidence="2 3">
    <name type="scientific">Aristolochia fimbriata</name>
    <name type="common">White veined hardy Dutchman's pipe vine</name>
    <dbReference type="NCBI Taxonomy" id="158543"/>
    <lineage>
        <taxon>Eukaryota</taxon>
        <taxon>Viridiplantae</taxon>
        <taxon>Streptophyta</taxon>
        <taxon>Embryophyta</taxon>
        <taxon>Tracheophyta</taxon>
        <taxon>Spermatophyta</taxon>
        <taxon>Magnoliopsida</taxon>
        <taxon>Magnoliidae</taxon>
        <taxon>Piperales</taxon>
        <taxon>Aristolochiaceae</taxon>
        <taxon>Aristolochia</taxon>
    </lineage>
</organism>